<name>A0A0K1EJF0_CHOCO</name>
<keyword evidence="3" id="KW-0479">Metal-binding</keyword>
<dbReference type="OrthoDB" id="9810775at2"/>
<proteinExistence type="predicted"/>
<feature type="domain" description="Radical SAM core" evidence="6">
    <location>
        <begin position="9"/>
        <end position="126"/>
    </location>
</feature>
<protein>
    <recommendedName>
        <fullName evidence="6">Radical SAM core domain-containing protein</fullName>
    </recommendedName>
</protein>
<evidence type="ECO:0000256" key="5">
    <source>
        <dbReference type="ARBA" id="ARBA00023014"/>
    </source>
</evidence>
<dbReference type="Proteomes" id="UP000067626">
    <property type="component" value="Chromosome"/>
</dbReference>
<dbReference type="CDD" id="cd01335">
    <property type="entry name" value="Radical_SAM"/>
    <property type="match status" value="1"/>
</dbReference>
<evidence type="ECO:0000256" key="1">
    <source>
        <dbReference type="ARBA" id="ARBA00001966"/>
    </source>
</evidence>
<dbReference type="SFLD" id="SFLDG01067">
    <property type="entry name" value="SPASM/twitch_domain_containing"/>
    <property type="match status" value="1"/>
</dbReference>
<dbReference type="InterPro" id="IPR050377">
    <property type="entry name" value="Radical_SAM_PqqE_MftC-like"/>
</dbReference>
<keyword evidence="2" id="KW-0949">S-adenosyl-L-methionine</keyword>
<gene>
    <name evidence="7" type="ORF">CMC5_051460</name>
</gene>
<dbReference type="EMBL" id="CP012159">
    <property type="protein sequence ID" value="AKT40989.1"/>
    <property type="molecule type" value="Genomic_DNA"/>
</dbReference>
<dbReference type="SUPFAM" id="SSF102114">
    <property type="entry name" value="Radical SAM enzymes"/>
    <property type="match status" value="1"/>
</dbReference>
<sequence length="345" mass="37497">MIETIVLHYTDRCNIECAHCCVSSGPKRTTKFEPAAARDLIQQAAALGIGAVKFTGGESLLFPEEILELTRLAGSLGLEVGVVTNGFWAPTVEAGKAFLEPFVASGLRELDVSVDVWHWKFLDPGQVGHAIAAARSFPELLVRMYRVLKADESPTDPAFYAAYGLDLEALRFESCNANDMLRRRLDGAANGVTVRWTYASRIGRAKSLPLADTRTVPVAEVAPARCTEVTMAPIAYPDGTLYACCSGKVPRPLVAGNLRETSLAELQGRMERNALLQFIATFSPKELHDALVARGVELPKNCDSVCHICKSALSKVDDALLQEVATEEWNRNVLSQLLGSEILHG</sequence>
<dbReference type="STRING" id="52.CMC5_051460"/>
<dbReference type="PANTHER" id="PTHR11228">
    <property type="entry name" value="RADICAL SAM DOMAIN PROTEIN"/>
    <property type="match status" value="1"/>
</dbReference>
<evidence type="ECO:0000313" key="7">
    <source>
        <dbReference type="EMBL" id="AKT40989.1"/>
    </source>
</evidence>
<dbReference type="Pfam" id="PF04055">
    <property type="entry name" value="Radical_SAM"/>
    <property type="match status" value="1"/>
</dbReference>
<keyword evidence="4" id="KW-0408">Iron</keyword>
<evidence type="ECO:0000313" key="8">
    <source>
        <dbReference type="Proteomes" id="UP000067626"/>
    </source>
</evidence>
<dbReference type="GO" id="GO:0003824">
    <property type="term" value="F:catalytic activity"/>
    <property type="evidence" value="ECO:0007669"/>
    <property type="project" value="InterPro"/>
</dbReference>
<dbReference type="SFLD" id="SFLDS00029">
    <property type="entry name" value="Radical_SAM"/>
    <property type="match status" value="1"/>
</dbReference>
<dbReference type="RefSeq" id="WP_050432834.1">
    <property type="nucleotide sequence ID" value="NZ_CP012159.1"/>
</dbReference>
<accession>A0A0K1EJF0</accession>
<dbReference type="CDD" id="cd21109">
    <property type="entry name" value="SPASM"/>
    <property type="match status" value="1"/>
</dbReference>
<dbReference type="InterPro" id="IPR013785">
    <property type="entry name" value="Aldolase_TIM"/>
</dbReference>
<organism evidence="7 8">
    <name type="scientific">Chondromyces crocatus</name>
    <dbReference type="NCBI Taxonomy" id="52"/>
    <lineage>
        <taxon>Bacteria</taxon>
        <taxon>Pseudomonadati</taxon>
        <taxon>Myxococcota</taxon>
        <taxon>Polyangia</taxon>
        <taxon>Polyangiales</taxon>
        <taxon>Polyangiaceae</taxon>
        <taxon>Chondromyces</taxon>
    </lineage>
</organism>
<evidence type="ECO:0000256" key="4">
    <source>
        <dbReference type="ARBA" id="ARBA00023004"/>
    </source>
</evidence>
<evidence type="ECO:0000256" key="3">
    <source>
        <dbReference type="ARBA" id="ARBA00022723"/>
    </source>
</evidence>
<evidence type="ECO:0000259" key="6">
    <source>
        <dbReference type="Pfam" id="PF04055"/>
    </source>
</evidence>
<dbReference type="AlphaFoldDB" id="A0A0K1EJF0"/>
<evidence type="ECO:0000256" key="2">
    <source>
        <dbReference type="ARBA" id="ARBA00022691"/>
    </source>
</evidence>
<dbReference type="InterPro" id="IPR007197">
    <property type="entry name" value="rSAM"/>
</dbReference>
<dbReference type="PANTHER" id="PTHR11228:SF34">
    <property type="entry name" value="TUNGSTEN-CONTAINING ALDEHYDE FERREDOXIN OXIDOREDUCTASE COFACTOR MODIFYING PROTEIN"/>
    <property type="match status" value="1"/>
</dbReference>
<dbReference type="Gene3D" id="3.20.20.70">
    <property type="entry name" value="Aldolase class I"/>
    <property type="match status" value="1"/>
</dbReference>
<reference evidence="7 8" key="1">
    <citation type="submission" date="2015-07" db="EMBL/GenBank/DDBJ databases">
        <title>Genome analysis of myxobacterium Chondromyces crocatus Cm c5 reveals a high potential for natural compound synthesis and the genetic basis for the loss of fruiting body formation.</title>
        <authorList>
            <person name="Zaburannyi N."/>
            <person name="Bunk B."/>
            <person name="Maier J."/>
            <person name="Overmann J."/>
            <person name="Mueller R."/>
        </authorList>
    </citation>
    <scope>NUCLEOTIDE SEQUENCE [LARGE SCALE GENOMIC DNA]</scope>
    <source>
        <strain evidence="7 8">Cm c5</strain>
    </source>
</reference>
<dbReference type="InterPro" id="IPR058240">
    <property type="entry name" value="rSAM_sf"/>
</dbReference>
<dbReference type="GO" id="GO:0051536">
    <property type="term" value="F:iron-sulfur cluster binding"/>
    <property type="evidence" value="ECO:0007669"/>
    <property type="project" value="UniProtKB-KW"/>
</dbReference>
<keyword evidence="8" id="KW-1185">Reference proteome</keyword>
<dbReference type="GO" id="GO:0046872">
    <property type="term" value="F:metal ion binding"/>
    <property type="evidence" value="ECO:0007669"/>
    <property type="project" value="UniProtKB-KW"/>
</dbReference>
<dbReference type="KEGG" id="ccro:CMC5_051460"/>
<comment type="cofactor">
    <cofactor evidence="1">
        <name>[4Fe-4S] cluster</name>
        <dbReference type="ChEBI" id="CHEBI:49883"/>
    </cofactor>
</comment>
<keyword evidence="5" id="KW-0411">Iron-sulfur</keyword>